<comment type="caution">
    <text evidence="2">The sequence shown here is derived from an EMBL/GenBank/DDBJ whole genome shotgun (WGS) entry which is preliminary data.</text>
</comment>
<gene>
    <name evidence="2" type="ORF">HNR53_004733</name>
</gene>
<feature type="non-terminal residue" evidence="2">
    <location>
        <position position="1"/>
    </location>
</feature>
<protein>
    <submittedName>
        <fullName evidence="2">Uncharacterized protein</fullName>
    </submittedName>
</protein>
<evidence type="ECO:0000313" key="3">
    <source>
        <dbReference type="Proteomes" id="UP000531594"/>
    </source>
</evidence>
<name>A0A7X0HXV9_9BACI</name>
<accession>A0A7X0HXV9</accession>
<keyword evidence="3" id="KW-1185">Reference proteome</keyword>
<organism evidence="2 3">
    <name type="scientific">Bacillus benzoevorans</name>
    <dbReference type="NCBI Taxonomy" id="1456"/>
    <lineage>
        <taxon>Bacteria</taxon>
        <taxon>Bacillati</taxon>
        <taxon>Bacillota</taxon>
        <taxon>Bacilli</taxon>
        <taxon>Bacillales</taxon>
        <taxon>Bacillaceae</taxon>
        <taxon>Bacillus</taxon>
    </lineage>
</organism>
<keyword evidence="1" id="KW-1133">Transmembrane helix</keyword>
<evidence type="ECO:0000256" key="1">
    <source>
        <dbReference type="SAM" id="Phobius"/>
    </source>
</evidence>
<dbReference type="AlphaFoldDB" id="A0A7X0HXV9"/>
<dbReference type="Proteomes" id="UP000531594">
    <property type="component" value="Unassembled WGS sequence"/>
</dbReference>
<evidence type="ECO:0000313" key="2">
    <source>
        <dbReference type="EMBL" id="MBB6448007.1"/>
    </source>
</evidence>
<proteinExistence type="predicted"/>
<feature type="transmembrane region" description="Helical" evidence="1">
    <location>
        <begin position="12"/>
        <end position="30"/>
    </location>
</feature>
<reference evidence="2 3" key="1">
    <citation type="submission" date="2020-08" db="EMBL/GenBank/DDBJ databases">
        <title>Genomic Encyclopedia of Type Strains, Phase IV (KMG-IV): sequencing the most valuable type-strain genomes for metagenomic binning, comparative biology and taxonomic classification.</title>
        <authorList>
            <person name="Goeker M."/>
        </authorList>
    </citation>
    <scope>NUCLEOTIDE SEQUENCE [LARGE SCALE GENOMIC DNA]</scope>
    <source>
        <strain evidence="2 3">DSM 5391</strain>
    </source>
</reference>
<sequence>HLNEIKEEHILVMYNMCSSLFLGIFNNLGLDKYFFKTGSFYLKQNSC</sequence>
<keyword evidence="1" id="KW-0812">Transmembrane</keyword>
<dbReference type="EMBL" id="JACHGK010000041">
    <property type="protein sequence ID" value="MBB6448007.1"/>
    <property type="molecule type" value="Genomic_DNA"/>
</dbReference>
<keyword evidence="1" id="KW-0472">Membrane</keyword>